<keyword evidence="5" id="KW-0406">Ion transport</keyword>
<protein>
    <recommendedName>
        <fullName evidence="9">F-ATPase gamma subunit</fullName>
    </recommendedName>
</protein>
<evidence type="ECO:0000313" key="10">
    <source>
        <dbReference type="EMBL" id="CAG7599929.1"/>
    </source>
</evidence>
<evidence type="ECO:0000256" key="7">
    <source>
        <dbReference type="ARBA" id="ARBA00023196"/>
    </source>
</evidence>
<accession>A0A8S4C247</accession>
<organism evidence="10 11">
    <name type="scientific">Hyalomma marginatum</name>
    <dbReference type="NCBI Taxonomy" id="34627"/>
    <lineage>
        <taxon>Eukaryota</taxon>
        <taxon>Metazoa</taxon>
        <taxon>Ecdysozoa</taxon>
        <taxon>Arthropoda</taxon>
        <taxon>Chelicerata</taxon>
        <taxon>Arachnida</taxon>
        <taxon>Acari</taxon>
        <taxon>Parasitiformes</taxon>
        <taxon>Ixodida</taxon>
        <taxon>Ixodoidea</taxon>
        <taxon>Ixodidae</taxon>
        <taxon>Hyalomminae</taxon>
        <taxon>Hyalomma</taxon>
    </lineage>
</organism>
<comment type="subcellular location">
    <subcellularLocation>
        <location evidence="1">Membrane</location>
        <topology evidence="1">Peripheral membrane protein</topology>
    </subcellularLocation>
</comment>
<evidence type="ECO:0000256" key="3">
    <source>
        <dbReference type="ARBA" id="ARBA00022448"/>
    </source>
</evidence>
<keyword evidence="8" id="KW-0066">ATP synthesis</keyword>
<comment type="similarity">
    <text evidence="2">Belongs to the ATPase gamma chain family.</text>
</comment>
<proteinExistence type="inferred from homology"/>
<dbReference type="SUPFAM" id="SSF52943">
    <property type="entry name" value="ATP synthase (F1-ATPase), gamma subunit"/>
    <property type="match status" value="1"/>
</dbReference>
<dbReference type="HAMAP" id="MF_00815">
    <property type="entry name" value="ATP_synth_gamma_bact"/>
    <property type="match status" value="1"/>
</dbReference>
<evidence type="ECO:0000256" key="1">
    <source>
        <dbReference type="ARBA" id="ARBA00004170"/>
    </source>
</evidence>
<dbReference type="Gene3D" id="1.10.287.80">
    <property type="entry name" value="ATP synthase, gamma subunit, helix hairpin domain"/>
    <property type="match status" value="1"/>
</dbReference>
<dbReference type="AlphaFoldDB" id="A0A8S4C247"/>
<gene>
    <name evidence="10" type="ORF">MHYMCMPASI_01141</name>
</gene>
<dbReference type="Pfam" id="PF00231">
    <property type="entry name" value="ATP-synt"/>
    <property type="match status" value="1"/>
</dbReference>
<dbReference type="PRINTS" id="PR00126">
    <property type="entry name" value="ATPASEGAMMA"/>
</dbReference>
<dbReference type="EMBL" id="CAJVAF010000348">
    <property type="protein sequence ID" value="CAG7599929.1"/>
    <property type="molecule type" value="Genomic_DNA"/>
</dbReference>
<evidence type="ECO:0000313" key="11">
    <source>
        <dbReference type="Proteomes" id="UP000837675"/>
    </source>
</evidence>
<dbReference type="GO" id="GO:0046933">
    <property type="term" value="F:proton-transporting ATP synthase activity, rotational mechanism"/>
    <property type="evidence" value="ECO:0007669"/>
    <property type="project" value="InterPro"/>
</dbReference>
<dbReference type="NCBIfam" id="TIGR01146">
    <property type="entry name" value="ATPsyn_F1gamma"/>
    <property type="match status" value="1"/>
</dbReference>
<dbReference type="PROSITE" id="PS00153">
    <property type="entry name" value="ATPASE_GAMMA"/>
    <property type="match status" value="1"/>
</dbReference>
<keyword evidence="7" id="KW-0139">CF(1)</keyword>
<evidence type="ECO:0000256" key="2">
    <source>
        <dbReference type="ARBA" id="ARBA00007681"/>
    </source>
</evidence>
<dbReference type="InterPro" id="IPR035968">
    <property type="entry name" value="ATP_synth_F1_ATPase_gsu"/>
</dbReference>
<keyword evidence="3" id="KW-0813">Transport</keyword>
<evidence type="ECO:0000256" key="5">
    <source>
        <dbReference type="ARBA" id="ARBA00023065"/>
    </source>
</evidence>
<dbReference type="GO" id="GO:0045259">
    <property type="term" value="C:proton-transporting ATP synthase complex"/>
    <property type="evidence" value="ECO:0007669"/>
    <property type="project" value="UniProtKB-KW"/>
</dbReference>
<evidence type="ECO:0000256" key="8">
    <source>
        <dbReference type="ARBA" id="ARBA00023310"/>
    </source>
</evidence>
<reference evidence="10" key="1">
    <citation type="submission" date="2021-06" db="EMBL/GenBank/DDBJ databases">
        <authorList>
            <person name="Nardi T."/>
            <person name="Nardi T."/>
        </authorList>
    </citation>
    <scope>NUCLEOTIDE SEQUENCE</scope>
</reference>
<dbReference type="CDD" id="cd12151">
    <property type="entry name" value="F1-ATPase_gamma"/>
    <property type="match status" value="1"/>
</dbReference>
<sequence>MSSLKFLKGRIKSVKSTQKITRAMQLISAARLNKAREALELSIPYTTAMQEMIISVAGSAELNIPMFKKSSEEKQKHLIVVVTSDRGMCGSFNAAVIKKAKEYCTTLQTLGESFYIRCIGKRGYESLSNHFGIEVITKVPSTKQIDAKLASSIVENIIKDLSLSKFNTVNIIFNNFISVMQYKTVNEQIIPCEVGITNQGASFEFEPVLPEILEELTEKYLIAVIYNVLLENAASEHSARMTAMDNATRNARKMLYNLSHKYNKTRQALITKELIEIISGAQAI</sequence>
<dbReference type="InterPro" id="IPR023632">
    <property type="entry name" value="ATP_synth_F1_gsu_CS"/>
</dbReference>
<dbReference type="PANTHER" id="PTHR11693">
    <property type="entry name" value="ATP SYNTHASE GAMMA CHAIN"/>
    <property type="match status" value="1"/>
</dbReference>
<keyword evidence="6" id="KW-0472">Membrane</keyword>
<dbReference type="InterPro" id="IPR000131">
    <property type="entry name" value="ATP_synth_F1_gsu"/>
</dbReference>
<dbReference type="PANTHER" id="PTHR11693:SF22">
    <property type="entry name" value="ATP SYNTHASE SUBUNIT GAMMA, MITOCHONDRIAL"/>
    <property type="match status" value="1"/>
</dbReference>
<keyword evidence="11" id="KW-1185">Reference proteome</keyword>
<evidence type="ECO:0000256" key="4">
    <source>
        <dbReference type="ARBA" id="ARBA00022781"/>
    </source>
</evidence>
<dbReference type="Proteomes" id="UP000837675">
    <property type="component" value="Unassembled WGS sequence"/>
</dbReference>
<evidence type="ECO:0000256" key="9">
    <source>
        <dbReference type="ARBA" id="ARBA00031066"/>
    </source>
</evidence>
<name>A0A8S4C247_9ACAR</name>
<evidence type="ECO:0000256" key="6">
    <source>
        <dbReference type="ARBA" id="ARBA00023136"/>
    </source>
</evidence>
<dbReference type="Gene3D" id="3.40.1380.10">
    <property type="match status" value="1"/>
</dbReference>
<comment type="caution">
    <text evidence="10">The sequence shown here is derived from an EMBL/GenBank/DDBJ whole genome shotgun (WGS) entry which is preliminary data.</text>
</comment>
<keyword evidence="4" id="KW-0375">Hydrogen ion transport</keyword>